<dbReference type="RefSeq" id="WP_135448023.1">
    <property type="nucleotide sequence ID" value="NZ_RHFF01000015.1"/>
</dbReference>
<dbReference type="SUPFAM" id="SSF48498">
    <property type="entry name" value="Tetracyclin repressor-like, C-terminal domain"/>
    <property type="match status" value="1"/>
</dbReference>
<evidence type="ECO:0000256" key="3">
    <source>
        <dbReference type="ARBA" id="ARBA00023163"/>
    </source>
</evidence>
<dbReference type="Proteomes" id="UP000297736">
    <property type="component" value="Unassembled WGS sequence"/>
</dbReference>
<dbReference type="InterPro" id="IPR001647">
    <property type="entry name" value="HTH_TetR"/>
</dbReference>
<dbReference type="Gene3D" id="1.10.357.10">
    <property type="entry name" value="Tetracycline Repressor, domain 2"/>
    <property type="match status" value="1"/>
</dbReference>
<name>A0A4Z0KFY3_BREAU</name>
<dbReference type="Pfam" id="PF21935">
    <property type="entry name" value="TetR_C_45"/>
    <property type="match status" value="1"/>
</dbReference>
<evidence type="ECO:0000256" key="2">
    <source>
        <dbReference type="ARBA" id="ARBA00023125"/>
    </source>
</evidence>
<evidence type="ECO:0000313" key="6">
    <source>
        <dbReference type="EMBL" id="TGD37547.1"/>
    </source>
</evidence>
<dbReference type="PROSITE" id="PS50977">
    <property type="entry name" value="HTH_TETR_2"/>
    <property type="match status" value="1"/>
</dbReference>
<dbReference type="InterPro" id="IPR050109">
    <property type="entry name" value="HTH-type_TetR-like_transc_reg"/>
</dbReference>
<evidence type="ECO:0000256" key="1">
    <source>
        <dbReference type="ARBA" id="ARBA00023015"/>
    </source>
</evidence>
<evidence type="ECO:0000313" key="7">
    <source>
        <dbReference type="Proteomes" id="UP000297736"/>
    </source>
</evidence>
<gene>
    <name evidence="6" type="ORF">EB834_14650</name>
</gene>
<keyword evidence="2 4" id="KW-0238">DNA-binding</keyword>
<dbReference type="InterPro" id="IPR047923">
    <property type="entry name" value="ArpA-like"/>
</dbReference>
<reference evidence="6 7" key="1">
    <citation type="submission" date="2018-10" db="EMBL/GenBank/DDBJ databases">
        <title>Brevibacterium genomes from Austrain hard cheese rinds.</title>
        <authorList>
            <person name="Anast J.M."/>
            <person name="Dzieciol M."/>
            <person name="Schultz D.L."/>
            <person name="Mann E."/>
            <person name="Wagner M."/>
            <person name="Schmitz-Esser S."/>
        </authorList>
    </citation>
    <scope>NUCLEOTIDE SEQUENCE [LARGE SCALE GENOMIC DNA]</scope>
    <source>
        <strain evidence="6 7">L261</strain>
    </source>
</reference>
<keyword evidence="3" id="KW-0804">Transcription</keyword>
<dbReference type="InterPro" id="IPR009057">
    <property type="entry name" value="Homeodomain-like_sf"/>
</dbReference>
<dbReference type="GO" id="GO:0003700">
    <property type="term" value="F:DNA-binding transcription factor activity"/>
    <property type="evidence" value="ECO:0007669"/>
    <property type="project" value="TreeGrafter"/>
</dbReference>
<sequence length="210" mass="22923">MKETLLSAQPRGEATRARIIEGAGITFSDLGYSASTFERIANAADVKMGSVYFHFKTKFLLAQAVVEEQHKRALGIITGQDLPKSTATDTLIGASHRMAELLVADPIVRAGMRLSLEDISLTNPTLPFYEEWTDAAAAIVQEGIEQREFSSTLDAHEVASTLIGCFMGVQLLSNARSRRSDLPEHLTAMWNVVLSGLSPRISAESTERID</sequence>
<accession>A0A4Z0KFY3</accession>
<dbReference type="GO" id="GO:0000976">
    <property type="term" value="F:transcription cis-regulatory region binding"/>
    <property type="evidence" value="ECO:0007669"/>
    <property type="project" value="TreeGrafter"/>
</dbReference>
<comment type="caution">
    <text evidence="6">The sequence shown here is derived from an EMBL/GenBank/DDBJ whole genome shotgun (WGS) entry which is preliminary data.</text>
</comment>
<dbReference type="PANTHER" id="PTHR30055:SF234">
    <property type="entry name" value="HTH-TYPE TRANSCRIPTIONAL REGULATOR BETI"/>
    <property type="match status" value="1"/>
</dbReference>
<dbReference type="Pfam" id="PF00440">
    <property type="entry name" value="TetR_N"/>
    <property type="match status" value="1"/>
</dbReference>
<organism evidence="6 7">
    <name type="scientific">Brevibacterium aurantiacum</name>
    <dbReference type="NCBI Taxonomy" id="273384"/>
    <lineage>
        <taxon>Bacteria</taxon>
        <taxon>Bacillati</taxon>
        <taxon>Actinomycetota</taxon>
        <taxon>Actinomycetes</taxon>
        <taxon>Micrococcales</taxon>
        <taxon>Brevibacteriaceae</taxon>
        <taxon>Brevibacterium</taxon>
    </lineage>
</organism>
<dbReference type="NCBIfam" id="NF041196">
    <property type="entry name" value="ScbR_bind_reg"/>
    <property type="match status" value="1"/>
</dbReference>
<dbReference type="InterPro" id="IPR036271">
    <property type="entry name" value="Tet_transcr_reg_TetR-rel_C_sf"/>
</dbReference>
<dbReference type="PRINTS" id="PR00455">
    <property type="entry name" value="HTHTETR"/>
</dbReference>
<proteinExistence type="predicted"/>
<dbReference type="EMBL" id="RHFF01000015">
    <property type="protein sequence ID" value="TGD37547.1"/>
    <property type="molecule type" value="Genomic_DNA"/>
</dbReference>
<dbReference type="InterPro" id="IPR054126">
    <property type="entry name" value="CprB_TetR_C"/>
</dbReference>
<feature type="DNA-binding region" description="H-T-H motif" evidence="4">
    <location>
        <begin position="36"/>
        <end position="55"/>
    </location>
</feature>
<evidence type="ECO:0000256" key="4">
    <source>
        <dbReference type="PROSITE-ProRule" id="PRU00335"/>
    </source>
</evidence>
<dbReference type="SUPFAM" id="SSF46689">
    <property type="entry name" value="Homeodomain-like"/>
    <property type="match status" value="1"/>
</dbReference>
<dbReference type="PANTHER" id="PTHR30055">
    <property type="entry name" value="HTH-TYPE TRANSCRIPTIONAL REGULATOR RUTR"/>
    <property type="match status" value="1"/>
</dbReference>
<evidence type="ECO:0000259" key="5">
    <source>
        <dbReference type="PROSITE" id="PS50977"/>
    </source>
</evidence>
<dbReference type="AlphaFoldDB" id="A0A4Z0KFY3"/>
<protein>
    <submittedName>
        <fullName evidence="6">TetR/AcrR family transcriptional regulator</fullName>
    </submittedName>
</protein>
<feature type="domain" description="HTH tetR-type" evidence="5">
    <location>
        <begin position="13"/>
        <end position="73"/>
    </location>
</feature>
<keyword evidence="1" id="KW-0805">Transcription regulation</keyword>